<organism evidence="1 2">
    <name type="scientific">Sphaerimonospora cavernae</name>
    <dbReference type="NCBI Taxonomy" id="1740611"/>
    <lineage>
        <taxon>Bacteria</taxon>
        <taxon>Bacillati</taxon>
        <taxon>Actinomycetota</taxon>
        <taxon>Actinomycetes</taxon>
        <taxon>Streptosporangiales</taxon>
        <taxon>Streptosporangiaceae</taxon>
        <taxon>Sphaerimonospora</taxon>
    </lineage>
</organism>
<reference evidence="1 2" key="1">
    <citation type="submission" date="2024-09" db="EMBL/GenBank/DDBJ databases">
        <authorList>
            <person name="Sun Q."/>
            <person name="Mori K."/>
        </authorList>
    </citation>
    <scope>NUCLEOTIDE SEQUENCE [LARGE SCALE GENOMIC DNA]</scope>
    <source>
        <strain evidence="1 2">TBRC 1851</strain>
    </source>
</reference>
<protein>
    <submittedName>
        <fullName evidence="1">Uncharacterized protein</fullName>
    </submittedName>
</protein>
<evidence type="ECO:0000313" key="2">
    <source>
        <dbReference type="Proteomes" id="UP001589870"/>
    </source>
</evidence>
<dbReference type="RefSeq" id="WP_394299764.1">
    <property type="nucleotide sequence ID" value="NZ_JBHMQT010000005.1"/>
</dbReference>
<accession>A0ABV6U300</accession>
<sequence>MMMTDVSSEAEHPWDDLGIPVAMIVERPREIHVIYRRSGNGWRATSPDIRRMNDYGDALKSLALGIRERLARRYPADVRIIHKVDTAQQPSTIHPSLINVRGAGPLSPSA</sequence>
<evidence type="ECO:0000313" key="1">
    <source>
        <dbReference type="EMBL" id="MFC0861531.1"/>
    </source>
</evidence>
<comment type="caution">
    <text evidence="1">The sequence shown here is derived from an EMBL/GenBank/DDBJ whole genome shotgun (WGS) entry which is preliminary data.</text>
</comment>
<name>A0ABV6U300_9ACTN</name>
<gene>
    <name evidence="1" type="ORF">ACFHYQ_04385</name>
</gene>
<keyword evidence="2" id="KW-1185">Reference proteome</keyword>
<dbReference type="Proteomes" id="UP001589870">
    <property type="component" value="Unassembled WGS sequence"/>
</dbReference>
<dbReference type="EMBL" id="JBHMQT010000005">
    <property type="protein sequence ID" value="MFC0861531.1"/>
    <property type="molecule type" value="Genomic_DNA"/>
</dbReference>
<proteinExistence type="predicted"/>